<dbReference type="AlphaFoldDB" id="A0ABD6B4L5"/>
<feature type="transmembrane region" description="Helical" evidence="1">
    <location>
        <begin position="79"/>
        <end position="101"/>
    </location>
</feature>
<sequence>MSNSSVGRLDVATAPKTALGDVGALHIRIGELMLVPLLVASLYREWYSTLAFLAAAGVTALAGGATYKLADAPEPKRYHAMIVAALGWLVTAAFGAIPFVVAASETDGRYLGTLPDQSR</sequence>
<proteinExistence type="predicted"/>
<evidence type="ECO:0000313" key="3">
    <source>
        <dbReference type="Proteomes" id="UP001597111"/>
    </source>
</evidence>
<evidence type="ECO:0000256" key="1">
    <source>
        <dbReference type="SAM" id="Phobius"/>
    </source>
</evidence>
<feature type="transmembrane region" description="Helical" evidence="1">
    <location>
        <begin position="46"/>
        <end position="67"/>
    </location>
</feature>
<keyword evidence="1" id="KW-1133">Transmembrane helix</keyword>
<protein>
    <submittedName>
        <fullName evidence="2">Uncharacterized protein</fullName>
    </submittedName>
</protein>
<reference evidence="2 3" key="1">
    <citation type="journal article" date="2019" name="Int. J. Syst. Evol. Microbiol.">
        <title>The Global Catalogue of Microorganisms (GCM) 10K type strain sequencing project: providing services to taxonomists for standard genome sequencing and annotation.</title>
        <authorList>
            <consortium name="The Broad Institute Genomics Platform"/>
            <consortium name="The Broad Institute Genome Sequencing Center for Infectious Disease"/>
            <person name="Wu L."/>
            <person name="Ma J."/>
        </authorList>
    </citation>
    <scope>NUCLEOTIDE SEQUENCE [LARGE SCALE GENOMIC DNA]</scope>
    <source>
        <strain evidence="2 3">CGMCC 1.12285</strain>
    </source>
</reference>
<gene>
    <name evidence="2" type="ORF">ACFR9S_05025</name>
</gene>
<keyword evidence="1" id="KW-0472">Membrane</keyword>
<comment type="caution">
    <text evidence="2">The sequence shown here is derived from an EMBL/GenBank/DDBJ whole genome shotgun (WGS) entry which is preliminary data.</text>
</comment>
<name>A0ABD6B4L5_9EURY</name>
<dbReference type="EMBL" id="JBHUDH010000039">
    <property type="protein sequence ID" value="MFD1525668.1"/>
    <property type="molecule type" value="Genomic_DNA"/>
</dbReference>
<accession>A0ABD6B4L5</accession>
<organism evidence="2 3">
    <name type="scientific">Halolamina salina</name>
    <dbReference type="NCBI Taxonomy" id="1220023"/>
    <lineage>
        <taxon>Archaea</taxon>
        <taxon>Methanobacteriati</taxon>
        <taxon>Methanobacteriota</taxon>
        <taxon>Stenosarchaea group</taxon>
        <taxon>Halobacteria</taxon>
        <taxon>Halobacteriales</taxon>
        <taxon>Haloferacaceae</taxon>
    </lineage>
</organism>
<dbReference type="Proteomes" id="UP001597111">
    <property type="component" value="Unassembled WGS sequence"/>
</dbReference>
<dbReference type="RefSeq" id="WP_379731252.1">
    <property type="nucleotide sequence ID" value="NZ_JBHSWZ010000068.1"/>
</dbReference>
<keyword evidence="3" id="KW-1185">Reference proteome</keyword>
<evidence type="ECO:0000313" key="2">
    <source>
        <dbReference type="EMBL" id="MFD1525668.1"/>
    </source>
</evidence>
<keyword evidence="1" id="KW-0812">Transmembrane</keyword>